<dbReference type="EnsemblMetazoa" id="ASIC013165-RA">
    <property type="protein sequence ID" value="ASIC013165-PA"/>
    <property type="gene ID" value="ASIC013165"/>
</dbReference>
<protein>
    <submittedName>
        <fullName evidence="1 2">Cysteinyl-tRNA synthetase</fullName>
    </submittedName>
</protein>
<dbReference type="VEuPathDB" id="VectorBase:ASIC013165"/>
<name>A0A084W4Q7_ANOSI</name>
<keyword evidence="1" id="KW-0436">Ligase</keyword>
<dbReference type="GO" id="GO:0004812">
    <property type="term" value="F:aminoacyl-tRNA ligase activity"/>
    <property type="evidence" value="ECO:0007669"/>
    <property type="project" value="UniProtKB-KW"/>
</dbReference>
<keyword evidence="3" id="KW-1185">Reference proteome</keyword>
<sequence length="94" mass="10599">MTSSNKTIQQLSVNDKKRQPFEDGVKRNWLQLLDLDSRYGEGWSAWHSKRHVAETLLVCPAGVPFVSVPCRSWCELERVTKRPGEGEGGEQVGT</sequence>
<evidence type="ECO:0000313" key="2">
    <source>
        <dbReference type="EnsemblMetazoa" id="ASIC013165-PA"/>
    </source>
</evidence>
<keyword evidence="1" id="KW-0030">Aminoacyl-tRNA synthetase</keyword>
<evidence type="ECO:0000313" key="3">
    <source>
        <dbReference type="Proteomes" id="UP000030765"/>
    </source>
</evidence>
<dbReference type="EMBL" id="KE525299">
    <property type="protein sequence ID" value="KFB45201.1"/>
    <property type="molecule type" value="Genomic_DNA"/>
</dbReference>
<gene>
    <name evidence="1" type="ORF">ZHAS_00013165</name>
</gene>
<accession>A0A084W4Q7</accession>
<dbReference type="AlphaFoldDB" id="A0A084W4Q7"/>
<proteinExistence type="predicted"/>
<reference evidence="2" key="2">
    <citation type="submission" date="2020-05" db="UniProtKB">
        <authorList>
            <consortium name="EnsemblMetazoa"/>
        </authorList>
    </citation>
    <scope>IDENTIFICATION</scope>
</reference>
<reference evidence="1 3" key="1">
    <citation type="journal article" date="2014" name="BMC Genomics">
        <title>Genome sequence of Anopheles sinensis provides insight into genetics basis of mosquito competence for malaria parasites.</title>
        <authorList>
            <person name="Zhou D."/>
            <person name="Zhang D."/>
            <person name="Ding G."/>
            <person name="Shi L."/>
            <person name="Hou Q."/>
            <person name="Ye Y."/>
            <person name="Xu Y."/>
            <person name="Zhou H."/>
            <person name="Xiong C."/>
            <person name="Li S."/>
            <person name="Yu J."/>
            <person name="Hong S."/>
            <person name="Yu X."/>
            <person name="Zou P."/>
            <person name="Chen C."/>
            <person name="Chang X."/>
            <person name="Wang W."/>
            <person name="Lv Y."/>
            <person name="Sun Y."/>
            <person name="Ma L."/>
            <person name="Shen B."/>
            <person name="Zhu C."/>
        </authorList>
    </citation>
    <scope>NUCLEOTIDE SEQUENCE [LARGE SCALE GENOMIC DNA]</scope>
</reference>
<evidence type="ECO:0000313" key="1">
    <source>
        <dbReference type="EMBL" id="KFB45201.1"/>
    </source>
</evidence>
<organism evidence="1">
    <name type="scientific">Anopheles sinensis</name>
    <name type="common">Mosquito</name>
    <dbReference type="NCBI Taxonomy" id="74873"/>
    <lineage>
        <taxon>Eukaryota</taxon>
        <taxon>Metazoa</taxon>
        <taxon>Ecdysozoa</taxon>
        <taxon>Arthropoda</taxon>
        <taxon>Hexapoda</taxon>
        <taxon>Insecta</taxon>
        <taxon>Pterygota</taxon>
        <taxon>Neoptera</taxon>
        <taxon>Endopterygota</taxon>
        <taxon>Diptera</taxon>
        <taxon>Nematocera</taxon>
        <taxon>Culicoidea</taxon>
        <taxon>Culicidae</taxon>
        <taxon>Anophelinae</taxon>
        <taxon>Anopheles</taxon>
    </lineage>
</organism>
<dbReference type="Proteomes" id="UP000030765">
    <property type="component" value="Unassembled WGS sequence"/>
</dbReference>
<dbReference type="EMBL" id="ATLV01020368">
    <property type="status" value="NOT_ANNOTATED_CDS"/>
    <property type="molecule type" value="Genomic_DNA"/>
</dbReference>